<comment type="caution">
    <text evidence="2">The sequence shown here is derived from an EMBL/GenBank/DDBJ whole genome shotgun (WGS) entry which is preliminary data.</text>
</comment>
<gene>
    <name evidence="2" type="ORF">HID58_023690</name>
</gene>
<organism evidence="2 3">
    <name type="scientific">Brassica napus</name>
    <name type="common">Rape</name>
    <dbReference type="NCBI Taxonomy" id="3708"/>
    <lineage>
        <taxon>Eukaryota</taxon>
        <taxon>Viridiplantae</taxon>
        <taxon>Streptophyta</taxon>
        <taxon>Embryophyta</taxon>
        <taxon>Tracheophyta</taxon>
        <taxon>Spermatophyta</taxon>
        <taxon>Magnoliopsida</taxon>
        <taxon>eudicotyledons</taxon>
        <taxon>Gunneridae</taxon>
        <taxon>Pentapetalae</taxon>
        <taxon>rosids</taxon>
        <taxon>malvids</taxon>
        <taxon>Brassicales</taxon>
        <taxon>Brassicaceae</taxon>
        <taxon>Brassiceae</taxon>
        <taxon>Brassica</taxon>
    </lineage>
</organism>
<dbReference type="Proteomes" id="UP000824890">
    <property type="component" value="Unassembled WGS sequence"/>
</dbReference>
<evidence type="ECO:0000313" key="2">
    <source>
        <dbReference type="EMBL" id="KAH0923672.1"/>
    </source>
</evidence>
<reference evidence="2 3" key="1">
    <citation type="submission" date="2021-05" db="EMBL/GenBank/DDBJ databases">
        <title>Genome Assembly of Synthetic Allotetraploid Brassica napus Reveals Homoeologous Exchanges between Subgenomes.</title>
        <authorList>
            <person name="Davis J.T."/>
        </authorList>
    </citation>
    <scope>NUCLEOTIDE SEQUENCE [LARGE SCALE GENOMIC DNA]</scope>
    <source>
        <strain evidence="3">cv. Da-Ae</strain>
        <tissue evidence="2">Seedling</tissue>
    </source>
</reference>
<feature type="region of interest" description="Disordered" evidence="1">
    <location>
        <begin position="1"/>
        <end position="59"/>
    </location>
</feature>
<evidence type="ECO:0000256" key="1">
    <source>
        <dbReference type="SAM" id="MobiDB-lite"/>
    </source>
</evidence>
<sequence>MVELRSSSDEISANPNQTKSIKQKGKRKPNPKTELGNQKSARQSKERLHSRDLDRRRQS</sequence>
<feature type="compositionally biased region" description="Basic residues" evidence="1">
    <location>
        <begin position="21"/>
        <end position="30"/>
    </location>
</feature>
<accession>A0ABQ8D2T0</accession>
<dbReference type="EMBL" id="JAGKQM010000006">
    <property type="protein sequence ID" value="KAH0923672.1"/>
    <property type="molecule type" value="Genomic_DNA"/>
</dbReference>
<name>A0ABQ8D2T0_BRANA</name>
<protein>
    <submittedName>
        <fullName evidence="2">Uncharacterized protein</fullName>
    </submittedName>
</protein>
<feature type="compositionally biased region" description="Basic and acidic residues" evidence="1">
    <location>
        <begin position="43"/>
        <end position="59"/>
    </location>
</feature>
<keyword evidence="3" id="KW-1185">Reference proteome</keyword>
<feature type="compositionally biased region" description="Polar residues" evidence="1">
    <location>
        <begin position="9"/>
        <end position="20"/>
    </location>
</feature>
<proteinExistence type="predicted"/>
<evidence type="ECO:0000313" key="3">
    <source>
        <dbReference type="Proteomes" id="UP000824890"/>
    </source>
</evidence>